<keyword evidence="2" id="KW-1185">Reference proteome</keyword>
<dbReference type="PANTHER" id="PTHR30292">
    <property type="entry name" value="UNCHARACTERIZED PROTEIN YBGL-RELATED"/>
    <property type="match status" value="1"/>
</dbReference>
<dbReference type="GO" id="GO:0005975">
    <property type="term" value="P:carbohydrate metabolic process"/>
    <property type="evidence" value="ECO:0007669"/>
    <property type="project" value="InterPro"/>
</dbReference>
<evidence type="ECO:0000313" key="2">
    <source>
        <dbReference type="Proteomes" id="UP000179797"/>
    </source>
</evidence>
<proteinExistence type="predicted"/>
<evidence type="ECO:0008006" key="3">
    <source>
        <dbReference type="Google" id="ProtNLM"/>
    </source>
</evidence>
<dbReference type="RefSeq" id="WP_044224293.1">
    <property type="nucleotide sequence ID" value="NZ_JRYR02000001.1"/>
</dbReference>
<accession>A0A1S1Z5H1</accession>
<dbReference type="NCBIfam" id="NF003816">
    <property type="entry name" value="PRK05406.1-5"/>
    <property type="match status" value="1"/>
</dbReference>
<dbReference type="STRING" id="915059.NH26_11840"/>
<name>A0A1S1Z5H1_FLAPC</name>
<dbReference type="InterPro" id="IPR011330">
    <property type="entry name" value="Glyco_hydro/deAcase_b/a-brl"/>
</dbReference>
<dbReference type="AlphaFoldDB" id="A0A1S1Z5H1"/>
<reference evidence="1 2" key="1">
    <citation type="journal article" date="2012" name="Int. J. Syst. Evol. Microbiol.">
        <title>Flammeovirga pacifica sp. nov., isolated from deep-sea sediment.</title>
        <authorList>
            <person name="Xu H."/>
            <person name="Fu Y."/>
            <person name="Yang N."/>
            <person name="Ding Z."/>
            <person name="Lai Q."/>
            <person name="Zeng R."/>
        </authorList>
    </citation>
    <scope>NUCLEOTIDE SEQUENCE [LARGE SCALE GENOMIC DNA]</scope>
    <source>
        <strain evidence="2">DSM 24597 / LMG 26175 / WPAGA1</strain>
    </source>
</reference>
<dbReference type="CDD" id="cd10801">
    <property type="entry name" value="LamB_YcsF_like_1"/>
    <property type="match status" value="1"/>
</dbReference>
<protein>
    <recommendedName>
        <fullName evidence="3">Lactam utilization protein LamB</fullName>
    </recommendedName>
</protein>
<gene>
    <name evidence="1" type="ORF">NH26_11840</name>
</gene>
<dbReference type="Gene3D" id="3.20.20.370">
    <property type="entry name" value="Glycoside hydrolase/deacetylase"/>
    <property type="match status" value="1"/>
</dbReference>
<evidence type="ECO:0000313" key="1">
    <source>
        <dbReference type="EMBL" id="OHX68544.1"/>
    </source>
</evidence>
<dbReference type="SUPFAM" id="SSF88713">
    <property type="entry name" value="Glycoside hydrolase/deacetylase"/>
    <property type="match status" value="1"/>
</dbReference>
<dbReference type="InterPro" id="IPR005501">
    <property type="entry name" value="LamB/YcsF/PxpA-like"/>
</dbReference>
<dbReference type="Proteomes" id="UP000179797">
    <property type="component" value="Unassembled WGS sequence"/>
</dbReference>
<sequence length="247" mass="27669">MKKIDLNADLGEGFPFDEQLLQYVSSCNIACGGHTGDDHSMKTTLLLAKKNGVNIGAHPSYPDRDNFGRKAVDINESDLLTSLLNQTNHLINLAKEVEANVSYIKPHGALYNKAMQDKPAAQIILRLIAHYNGQLGLMGMPNSLLETMCKDKGVTFIREGFADRRYTKEGLLIPRSKNNAVIHDQNDVWQQVHQMVNHQKVADENDDLISMELDSICFHGDTPEALQQLQLVYQKLSEQHVSIKAFD</sequence>
<dbReference type="EMBL" id="JRYR02000001">
    <property type="protein sequence ID" value="OHX68544.1"/>
    <property type="molecule type" value="Genomic_DNA"/>
</dbReference>
<comment type="caution">
    <text evidence="1">The sequence shown here is derived from an EMBL/GenBank/DDBJ whole genome shotgun (WGS) entry which is preliminary data.</text>
</comment>
<dbReference type="PANTHER" id="PTHR30292:SF0">
    <property type="entry name" value="5-OXOPROLINASE SUBUNIT A"/>
    <property type="match status" value="1"/>
</dbReference>
<dbReference type="NCBIfam" id="NF003814">
    <property type="entry name" value="PRK05406.1-3"/>
    <property type="match status" value="1"/>
</dbReference>
<dbReference type="OrthoDB" id="9773478at2"/>
<dbReference type="Pfam" id="PF03746">
    <property type="entry name" value="LamB_YcsF"/>
    <property type="match status" value="1"/>
</dbReference>
<organism evidence="1 2">
    <name type="scientific">Flammeovirga pacifica</name>
    <dbReference type="NCBI Taxonomy" id="915059"/>
    <lineage>
        <taxon>Bacteria</taxon>
        <taxon>Pseudomonadati</taxon>
        <taxon>Bacteroidota</taxon>
        <taxon>Cytophagia</taxon>
        <taxon>Cytophagales</taxon>
        <taxon>Flammeovirgaceae</taxon>
        <taxon>Flammeovirga</taxon>
    </lineage>
</organism>